<gene>
    <name evidence="5" type="ORF">GFC30_1041</name>
</gene>
<dbReference type="Gene3D" id="3.40.50.2300">
    <property type="match status" value="2"/>
</dbReference>
<organism evidence="5 6">
    <name type="scientific">Anoxybacteroides amylolyticum</name>
    <dbReference type="NCBI Taxonomy" id="294699"/>
    <lineage>
        <taxon>Bacteria</taxon>
        <taxon>Bacillati</taxon>
        <taxon>Bacillota</taxon>
        <taxon>Bacilli</taxon>
        <taxon>Bacillales</taxon>
        <taxon>Anoxybacillaceae</taxon>
        <taxon>Anoxybacteroides</taxon>
    </lineage>
</organism>
<dbReference type="PANTHER" id="PTHR30146">
    <property type="entry name" value="LACI-RELATED TRANSCRIPTIONAL REPRESSOR"/>
    <property type="match status" value="1"/>
</dbReference>
<dbReference type="PANTHER" id="PTHR30146:SF136">
    <property type="entry name" value="NTD BIOSYNTHESIS OPERON REGULATOR NTDR"/>
    <property type="match status" value="1"/>
</dbReference>
<name>A0A160F455_9BACL</name>
<evidence type="ECO:0000256" key="3">
    <source>
        <dbReference type="ARBA" id="ARBA00023163"/>
    </source>
</evidence>
<dbReference type="Gene3D" id="1.10.260.40">
    <property type="entry name" value="lambda repressor-like DNA-binding domains"/>
    <property type="match status" value="1"/>
</dbReference>
<dbReference type="SMART" id="SM00354">
    <property type="entry name" value="HTH_LACI"/>
    <property type="match status" value="1"/>
</dbReference>
<dbReference type="RefSeq" id="WP_066323187.1">
    <property type="nucleotide sequence ID" value="NZ_CP015438.1"/>
</dbReference>
<dbReference type="AlphaFoldDB" id="A0A160F455"/>
<reference evidence="5 6" key="1">
    <citation type="journal article" date="2006" name="Syst. Appl. Microbiol.">
        <title>Anoxybacillus amylolyticus sp. nov., a thermophilic amylase producing bacterium isolated from Mount Rittmann (Antarctica).</title>
        <authorList>
            <person name="Poli A."/>
            <person name="Esposito E."/>
            <person name="Lama L."/>
            <person name="Orlando P."/>
            <person name="Nicolaus G."/>
            <person name="de Appolonia F."/>
            <person name="Gambacorta A."/>
            <person name="Nicolaus B."/>
        </authorList>
    </citation>
    <scope>NUCLEOTIDE SEQUENCE [LARGE SCALE GENOMIC DNA]</scope>
    <source>
        <strain evidence="5 6">DSM 15939</strain>
    </source>
</reference>
<dbReference type="Pfam" id="PF13377">
    <property type="entry name" value="Peripla_BP_3"/>
    <property type="match status" value="1"/>
</dbReference>
<keyword evidence="1" id="KW-0805">Transcription regulation</keyword>
<dbReference type="CDD" id="cd06286">
    <property type="entry name" value="PBP1_CcpB-like"/>
    <property type="match status" value="1"/>
</dbReference>
<evidence type="ECO:0000256" key="1">
    <source>
        <dbReference type="ARBA" id="ARBA00023015"/>
    </source>
</evidence>
<dbReference type="GO" id="GO:0000976">
    <property type="term" value="F:transcription cis-regulatory region binding"/>
    <property type="evidence" value="ECO:0007669"/>
    <property type="project" value="TreeGrafter"/>
</dbReference>
<evidence type="ECO:0000313" key="5">
    <source>
        <dbReference type="EMBL" id="ANB61158.1"/>
    </source>
</evidence>
<keyword evidence="2" id="KW-0238">DNA-binding</keyword>
<dbReference type="InterPro" id="IPR010982">
    <property type="entry name" value="Lambda_DNA-bd_dom_sf"/>
</dbReference>
<dbReference type="InterPro" id="IPR000843">
    <property type="entry name" value="HTH_LacI"/>
</dbReference>
<dbReference type="CDD" id="cd01392">
    <property type="entry name" value="HTH_LacI"/>
    <property type="match status" value="1"/>
</dbReference>
<dbReference type="Proteomes" id="UP000076865">
    <property type="component" value="Chromosome"/>
</dbReference>
<dbReference type="OrthoDB" id="9798934at2"/>
<feature type="domain" description="HTH lacI-type" evidence="4">
    <location>
        <begin position="2"/>
        <end position="56"/>
    </location>
</feature>
<dbReference type="InterPro" id="IPR046335">
    <property type="entry name" value="LacI/GalR-like_sensor"/>
</dbReference>
<dbReference type="KEGG" id="aamy:GFC30_1041"/>
<dbReference type="EMBL" id="CP015438">
    <property type="protein sequence ID" value="ANB61158.1"/>
    <property type="molecule type" value="Genomic_DNA"/>
</dbReference>
<keyword evidence="6" id="KW-1185">Reference proteome</keyword>
<dbReference type="GO" id="GO:0003700">
    <property type="term" value="F:DNA-binding transcription factor activity"/>
    <property type="evidence" value="ECO:0007669"/>
    <property type="project" value="TreeGrafter"/>
</dbReference>
<proteinExistence type="predicted"/>
<evidence type="ECO:0000256" key="2">
    <source>
        <dbReference type="ARBA" id="ARBA00023125"/>
    </source>
</evidence>
<dbReference type="PROSITE" id="PS50932">
    <property type="entry name" value="HTH_LACI_2"/>
    <property type="match status" value="1"/>
</dbReference>
<dbReference type="Pfam" id="PF00356">
    <property type="entry name" value="LacI"/>
    <property type="match status" value="1"/>
</dbReference>
<dbReference type="PRINTS" id="PR00036">
    <property type="entry name" value="HTHLACI"/>
</dbReference>
<evidence type="ECO:0000313" key="6">
    <source>
        <dbReference type="Proteomes" id="UP000076865"/>
    </source>
</evidence>
<sequence length="337" mass="38167">MSTIEDVAKLAGLSRTTVSRVINNHPYVSEDKRKLVMEAMKQLGYVPNSSARSLRSQKTDVIALFVPRIMNPFFSQLVEAMEISAAEQGYQLIICQTRYSPEKELNYMNLLKTKQVDGVILASIQNDWKVLEPFLQYGPIVLCNEFDEQANVPSVMLDQVHGGYIAAKHLLEQGHRRIAYCRGSTRSNVASHREIGFRKALAEYGVEFDEQYAFRDALHSEDGRRVFHQMMALPTPPTAIFTGSDEVAAGIISEANKHGWRIPEQLAVVGFDNQEITELMEPSITTVHQPVAKMAQKALEVMIDKIHSRKYKQREIYEFPLKLIVRESTVANKLAQL</sequence>
<accession>A0A160F455</accession>
<evidence type="ECO:0000259" key="4">
    <source>
        <dbReference type="PROSITE" id="PS50932"/>
    </source>
</evidence>
<dbReference type="InterPro" id="IPR028082">
    <property type="entry name" value="Peripla_BP_I"/>
</dbReference>
<keyword evidence="3" id="KW-0804">Transcription</keyword>
<protein>
    <submittedName>
        <fullName evidence="5">Bacterial regulatory s, lacI family protein</fullName>
    </submittedName>
</protein>
<dbReference type="PATRIC" id="fig|294699.3.peg.1034"/>
<dbReference type="SUPFAM" id="SSF53822">
    <property type="entry name" value="Periplasmic binding protein-like I"/>
    <property type="match status" value="1"/>
</dbReference>
<dbReference type="SUPFAM" id="SSF47413">
    <property type="entry name" value="lambda repressor-like DNA-binding domains"/>
    <property type="match status" value="1"/>
</dbReference>